<dbReference type="SUPFAM" id="SSF56672">
    <property type="entry name" value="DNA/RNA polymerases"/>
    <property type="match status" value="1"/>
</dbReference>
<dbReference type="InterPro" id="IPR036397">
    <property type="entry name" value="RNaseH_sf"/>
</dbReference>
<dbReference type="PANTHER" id="PTHR11439">
    <property type="entry name" value="GAG-POL-RELATED RETROTRANSPOSON"/>
    <property type="match status" value="1"/>
</dbReference>
<feature type="domain" description="Integrase catalytic" evidence="3">
    <location>
        <begin position="340"/>
        <end position="506"/>
    </location>
</feature>
<sequence>MIGNNQVGSSALVTQIVSEKPTRLESFERKSETTRAVNRDSMWCTYCKKPRHTRERCWKLHGKPQSTNKNFIEREGSQSRAHATREVAKESTEQSGEFTQEEVEKLKILLESLGKSSIAGTGNLVFSGISSSSSQNSNALESSIPNQTSWVIDSGATDHMTNSPLNFLNYTPCPSNRKITVADGTMITVAGERDVAISKNILLRKVLHVPKLFTSLISIPKLVRDTNCSVLFHSTHCFFQEQETKKMIGRAKEINGLYYLENLGGQVRILNTPPSSFLSNSTNNKDQIWLHHLRLGHPPFKLLKTMFPSLCKTLDVEELHCDVCELAKHKRSSFPASNNRTNIPFSLIHSDVWGPSSVPNITGARWFVSFIDDHTRVTWIYLLKQKSDVASTFQNFYTMIKTQFGAEIKRIRSDNAKDYFNQILSPFLLEKGILHESSCVNTPQQNGISKRKNGHILAITRALLFQNNVPKKYWGEAVLTATFMMNRLSTKVLGSQSPIQTLTKFFPHLNLSLNLQPRVFGCVAFVHLHSPNRGKLDPRAVKCIFLGYSSTQKGYKCYHPPTRKFYVTADVTFVERESYFTAPYLQGEMSFREDKDADLFLLQQQPLSLIDLPPSHSAKIQPSHSAEIQPSHYAEIQPSPSHSAEIQPSHSAEIQPPSQSLQTEPNSPQTQPNRNISQQNVQETTGPLKTYSRRKIPMQTQSSPAPALAPIPINFEVHSETDPDHNDMNSNSDFEFPIAIRKGKRTCTTKHPSYLFMTYNNLSPNHRTFLTSLNNIVIPKTVAEALDNENWKKAMQEEMDALEKNKTWDLVKLPGDKKTVGCRWVYTVKYKSDGSLERYKARLVAKGYSQTYGIDYLETFAPVAKMNTVRVLLSLAANQGWNLLQFDIKNAFLHGDLEEEVYMDVPPGFNSTVGQVVCKLKKALYGLKQSPRAWFGRFAKVMLGQGFKQSQGDHTLFVKHSSSGGVTILLVYVDDIIVTGNDSKGIINLKKCLIKEFEVKELGRLKYFLGIEVAHSQQGIFISQQKYTLDLLKETGKLGCKPAETPIEVNHKLGDSDEDDMAVDRGSFQRLVGRLIYLSHTRPDIAYAVGVVSQFMHNPKKSHLRAVMRILQYLKGTPGKGIMFRRGGNLTLEAYTDADYAGSRMDRRSTSGYCTFFGGNLVTWRSKKQNVVARSSAEAEFRAMALGICELLWLKIILEDLKVEWNGPMMLYCDNKSAINIAHNPVQHDRTKHVEVDRHFIKEKLDSGLICTPYVTTGNQIADILTKGLLGKDFQKLTSKLRMEDIHAPA</sequence>
<dbReference type="Gene3D" id="3.30.420.10">
    <property type="entry name" value="Ribonuclease H-like superfamily/Ribonuclease H"/>
    <property type="match status" value="1"/>
</dbReference>
<feature type="region of interest" description="Disordered" evidence="2">
    <location>
        <begin position="636"/>
        <end position="692"/>
    </location>
</feature>
<feature type="region of interest" description="Disordered" evidence="2">
    <location>
        <begin position="74"/>
        <end position="98"/>
    </location>
</feature>
<dbReference type="InterPro" id="IPR043502">
    <property type="entry name" value="DNA/RNA_pol_sf"/>
</dbReference>
<protein>
    <recommendedName>
        <fullName evidence="3">Integrase catalytic domain-containing protein</fullName>
    </recommendedName>
</protein>
<dbReference type="InterPro" id="IPR001584">
    <property type="entry name" value="Integrase_cat-core"/>
</dbReference>
<evidence type="ECO:0000313" key="4">
    <source>
        <dbReference type="EMBL" id="GMI89878.1"/>
    </source>
</evidence>
<dbReference type="CDD" id="cd09272">
    <property type="entry name" value="RNase_HI_RT_Ty1"/>
    <property type="match status" value="1"/>
</dbReference>
<keyword evidence="5" id="KW-1185">Reference proteome</keyword>
<accession>A0A9W7I6K6</accession>
<dbReference type="GO" id="GO:0015074">
    <property type="term" value="P:DNA integration"/>
    <property type="evidence" value="ECO:0007669"/>
    <property type="project" value="InterPro"/>
</dbReference>
<dbReference type="GO" id="GO:0003676">
    <property type="term" value="F:nucleic acid binding"/>
    <property type="evidence" value="ECO:0007669"/>
    <property type="project" value="InterPro"/>
</dbReference>
<keyword evidence="1" id="KW-0378">Hydrolase</keyword>
<evidence type="ECO:0000256" key="2">
    <source>
        <dbReference type="SAM" id="MobiDB-lite"/>
    </source>
</evidence>
<keyword evidence="1" id="KW-0645">Protease</keyword>
<feature type="compositionally biased region" description="Polar residues" evidence="2">
    <location>
        <begin position="638"/>
        <end position="687"/>
    </location>
</feature>
<dbReference type="InterPro" id="IPR054722">
    <property type="entry name" value="PolX-like_BBD"/>
</dbReference>
<feature type="compositionally biased region" description="Basic and acidic residues" evidence="2">
    <location>
        <begin position="74"/>
        <end position="92"/>
    </location>
</feature>
<dbReference type="Pfam" id="PF25597">
    <property type="entry name" value="SH3_retrovirus"/>
    <property type="match status" value="1"/>
</dbReference>
<keyword evidence="1" id="KW-0064">Aspartyl protease</keyword>
<dbReference type="InterPro" id="IPR057670">
    <property type="entry name" value="SH3_retrovirus"/>
</dbReference>
<dbReference type="InterPro" id="IPR012337">
    <property type="entry name" value="RNaseH-like_sf"/>
</dbReference>
<name>A0A9W7I6K6_HIBTR</name>
<evidence type="ECO:0000313" key="5">
    <source>
        <dbReference type="Proteomes" id="UP001165190"/>
    </source>
</evidence>
<dbReference type="Pfam" id="PF07727">
    <property type="entry name" value="RVT_2"/>
    <property type="match status" value="1"/>
</dbReference>
<organism evidence="4 5">
    <name type="scientific">Hibiscus trionum</name>
    <name type="common">Flower of an hour</name>
    <dbReference type="NCBI Taxonomy" id="183268"/>
    <lineage>
        <taxon>Eukaryota</taxon>
        <taxon>Viridiplantae</taxon>
        <taxon>Streptophyta</taxon>
        <taxon>Embryophyta</taxon>
        <taxon>Tracheophyta</taxon>
        <taxon>Spermatophyta</taxon>
        <taxon>Magnoliopsida</taxon>
        <taxon>eudicotyledons</taxon>
        <taxon>Gunneridae</taxon>
        <taxon>Pentapetalae</taxon>
        <taxon>rosids</taxon>
        <taxon>malvids</taxon>
        <taxon>Malvales</taxon>
        <taxon>Malvaceae</taxon>
        <taxon>Malvoideae</taxon>
        <taxon>Hibiscus</taxon>
    </lineage>
</organism>
<evidence type="ECO:0000259" key="3">
    <source>
        <dbReference type="PROSITE" id="PS50994"/>
    </source>
</evidence>
<dbReference type="InterPro" id="IPR025724">
    <property type="entry name" value="GAG-pre-integrase_dom"/>
</dbReference>
<gene>
    <name evidence="4" type="ORF">HRI_002657100</name>
</gene>
<dbReference type="Proteomes" id="UP001165190">
    <property type="component" value="Unassembled WGS sequence"/>
</dbReference>
<dbReference type="EMBL" id="BSYR01000023">
    <property type="protein sequence ID" value="GMI89878.1"/>
    <property type="molecule type" value="Genomic_DNA"/>
</dbReference>
<dbReference type="GO" id="GO:0004190">
    <property type="term" value="F:aspartic-type endopeptidase activity"/>
    <property type="evidence" value="ECO:0007669"/>
    <property type="project" value="UniProtKB-KW"/>
</dbReference>
<dbReference type="Pfam" id="PF00665">
    <property type="entry name" value="rve"/>
    <property type="match status" value="1"/>
</dbReference>
<dbReference type="InterPro" id="IPR013103">
    <property type="entry name" value="RVT_2"/>
</dbReference>
<comment type="caution">
    <text evidence="4">The sequence shown here is derived from an EMBL/GenBank/DDBJ whole genome shotgun (WGS) entry which is preliminary data.</text>
</comment>
<dbReference type="PANTHER" id="PTHR11439:SF470">
    <property type="entry name" value="CYSTEINE-RICH RLK (RECEPTOR-LIKE PROTEIN KINASE) 8"/>
    <property type="match status" value="1"/>
</dbReference>
<reference evidence="4" key="1">
    <citation type="submission" date="2023-05" db="EMBL/GenBank/DDBJ databases">
        <title>Genome and transcriptome analyses reveal genes involved in the formation of fine ridges on petal epidermal cells in Hibiscus trionum.</title>
        <authorList>
            <person name="Koshimizu S."/>
            <person name="Masuda S."/>
            <person name="Ishii T."/>
            <person name="Shirasu K."/>
            <person name="Hoshino A."/>
            <person name="Arita M."/>
        </authorList>
    </citation>
    <scope>NUCLEOTIDE SEQUENCE</scope>
    <source>
        <strain evidence="4">Hamamatsu line</strain>
    </source>
</reference>
<evidence type="ECO:0000256" key="1">
    <source>
        <dbReference type="ARBA" id="ARBA00022750"/>
    </source>
</evidence>
<dbReference type="PROSITE" id="PS50994">
    <property type="entry name" value="INTEGRASE"/>
    <property type="match status" value="1"/>
</dbReference>
<dbReference type="Pfam" id="PF22936">
    <property type="entry name" value="Pol_BBD"/>
    <property type="match status" value="1"/>
</dbReference>
<dbReference type="SUPFAM" id="SSF53098">
    <property type="entry name" value="Ribonuclease H-like"/>
    <property type="match status" value="1"/>
</dbReference>
<proteinExistence type="predicted"/>
<dbReference type="OrthoDB" id="985788at2759"/>
<dbReference type="Pfam" id="PF13976">
    <property type="entry name" value="gag_pre-integrs"/>
    <property type="match status" value="1"/>
</dbReference>